<dbReference type="GO" id="GO:0015483">
    <property type="term" value="F:long-chain fatty acid transporting porin activity"/>
    <property type="evidence" value="ECO:0007669"/>
    <property type="project" value="TreeGrafter"/>
</dbReference>
<evidence type="ECO:0000256" key="3">
    <source>
        <dbReference type="ARBA" id="ARBA00022452"/>
    </source>
</evidence>
<evidence type="ECO:0000256" key="4">
    <source>
        <dbReference type="ARBA" id="ARBA00022692"/>
    </source>
</evidence>
<reference evidence="9" key="1">
    <citation type="journal article" date="2014" name="Int. J. Syst. Evol. Microbiol.">
        <title>Complete genome sequence of Corynebacterium casei LMG S-19264T (=DSM 44701T), isolated from a smear-ripened cheese.</title>
        <authorList>
            <consortium name="US DOE Joint Genome Institute (JGI-PGF)"/>
            <person name="Walter F."/>
            <person name="Albersmeier A."/>
            <person name="Kalinowski J."/>
            <person name="Ruckert C."/>
        </authorList>
    </citation>
    <scope>NUCLEOTIDE SEQUENCE</scope>
    <source>
        <strain evidence="9">CGMCC 1.10859</strain>
    </source>
</reference>
<evidence type="ECO:0000256" key="2">
    <source>
        <dbReference type="ARBA" id="ARBA00008163"/>
    </source>
</evidence>
<reference evidence="9" key="3">
    <citation type="submission" date="2023-06" db="EMBL/GenBank/DDBJ databases">
        <authorList>
            <person name="Sun Q."/>
            <person name="Zhou Y."/>
        </authorList>
    </citation>
    <scope>NUCLEOTIDE SEQUENCE</scope>
    <source>
        <strain evidence="9">CGMCC 1.10859</strain>
    </source>
</reference>
<evidence type="ECO:0000256" key="8">
    <source>
        <dbReference type="SAM" id="SignalP"/>
    </source>
</evidence>
<keyword evidence="3" id="KW-1134">Transmembrane beta strand</keyword>
<dbReference type="EMBL" id="BNAB01000008">
    <property type="protein sequence ID" value="GHE02243.1"/>
    <property type="molecule type" value="Genomic_DNA"/>
</dbReference>
<evidence type="ECO:0000256" key="6">
    <source>
        <dbReference type="ARBA" id="ARBA00023136"/>
    </source>
</evidence>
<evidence type="ECO:0000256" key="5">
    <source>
        <dbReference type="ARBA" id="ARBA00022729"/>
    </source>
</evidence>
<dbReference type="PANTHER" id="PTHR35093:SF8">
    <property type="entry name" value="OUTER MEMBRANE PROTEIN NMB0088-RELATED"/>
    <property type="match status" value="1"/>
</dbReference>
<dbReference type="GO" id="GO:0009279">
    <property type="term" value="C:cell outer membrane"/>
    <property type="evidence" value="ECO:0007669"/>
    <property type="project" value="UniProtKB-SubCell"/>
</dbReference>
<evidence type="ECO:0000313" key="11">
    <source>
        <dbReference type="Proteomes" id="UP000199541"/>
    </source>
</evidence>
<name>A0AAN4URX7_9RHOB</name>
<dbReference type="EMBL" id="FNOB01000009">
    <property type="protein sequence ID" value="SDX07213.1"/>
    <property type="molecule type" value="Genomic_DNA"/>
</dbReference>
<evidence type="ECO:0000313" key="9">
    <source>
        <dbReference type="EMBL" id="GHE02243.1"/>
    </source>
</evidence>
<comment type="caution">
    <text evidence="9">The sequence shown here is derived from an EMBL/GenBank/DDBJ whole genome shotgun (WGS) entry which is preliminary data.</text>
</comment>
<feature type="signal peptide" evidence="8">
    <location>
        <begin position="1"/>
        <end position="28"/>
    </location>
</feature>
<gene>
    <name evidence="9" type="ORF">GCM10008024_21080</name>
    <name evidence="10" type="ORF">SAMN05444006_109162</name>
</gene>
<dbReference type="Proteomes" id="UP000199541">
    <property type="component" value="Unassembled WGS sequence"/>
</dbReference>
<feature type="chain" id="PRO_5042833616" evidence="8">
    <location>
        <begin position="29"/>
        <end position="425"/>
    </location>
</feature>
<protein>
    <submittedName>
        <fullName evidence="10">Long-chain fatty acid transport protein</fullName>
    </submittedName>
</protein>
<comment type="subcellular location">
    <subcellularLocation>
        <location evidence="1">Cell outer membrane</location>
        <topology evidence="1">Multi-pass membrane protein</topology>
    </subcellularLocation>
</comment>
<reference evidence="10 11" key="2">
    <citation type="submission" date="2016-10" db="EMBL/GenBank/DDBJ databases">
        <authorList>
            <person name="Varghese N."/>
            <person name="Submissions S."/>
        </authorList>
    </citation>
    <scope>NUCLEOTIDE SEQUENCE [LARGE SCALE GENOMIC DNA]</scope>
    <source>
        <strain evidence="10 11">DSM 24802</strain>
    </source>
</reference>
<dbReference type="Gene3D" id="2.40.160.60">
    <property type="entry name" value="Outer membrane protein transport protein (OMPP1/FadL/TodX)"/>
    <property type="match status" value="1"/>
</dbReference>
<dbReference type="SUPFAM" id="SSF56935">
    <property type="entry name" value="Porins"/>
    <property type="match status" value="1"/>
</dbReference>
<keyword evidence="6" id="KW-0472">Membrane</keyword>
<organism evidence="9 12">
    <name type="scientific">Allgaiera indica</name>
    <dbReference type="NCBI Taxonomy" id="765699"/>
    <lineage>
        <taxon>Bacteria</taxon>
        <taxon>Pseudomonadati</taxon>
        <taxon>Pseudomonadota</taxon>
        <taxon>Alphaproteobacteria</taxon>
        <taxon>Rhodobacterales</taxon>
        <taxon>Paracoccaceae</taxon>
        <taxon>Allgaiera</taxon>
    </lineage>
</organism>
<accession>A0AAN4URX7</accession>
<proteinExistence type="inferred from homology"/>
<keyword evidence="11" id="KW-1185">Reference proteome</keyword>
<evidence type="ECO:0000256" key="7">
    <source>
        <dbReference type="ARBA" id="ARBA00023237"/>
    </source>
</evidence>
<evidence type="ECO:0000313" key="12">
    <source>
        <dbReference type="Proteomes" id="UP000634647"/>
    </source>
</evidence>
<dbReference type="RefSeq" id="WP_035845503.1">
    <property type="nucleotide sequence ID" value="NZ_BNAB01000008.1"/>
</dbReference>
<keyword evidence="4" id="KW-0812">Transmembrane</keyword>
<dbReference type="InterPro" id="IPR005017">
    <property type="entry name" value="OMPP1/FadL/TodX"/>
</dbReference>
<dbReference type="AlphaFoldDB" id="A0AAN4URX7"/>
<sequence>MSARIGKPLLRLGAGALSLGFLALPAHATMGYFTLGGDAVARAQGGAGVAAPGANAMASAINPAAVAGLGREFSLGLEAFAPSRGYDGNGTLFVAPGSVRSGYNVFAIPNFAYNLPLANGAVLNIAAYANGGANTLYPDVANPNCGGATGVFCNGKAGGDLSQLFLSFTYAKKDGNISWGISPTIVGQRFKAYGVGSFAALSSNSGALSGNGYDYSLGFGLRAGLQIDVTPQLSFGLSGQTKMKMSKFKKYAGLFAGGGSFDVPAAATIGMAYKARPDLTLLADFERIFYSGVPALANPYPNGANQLGSANGPGFGWTDVNVLKLGAIWKQNAKMTWRFGYAHATNPVKSPYVTINILAPAVVQNHFTVGGSYKMTQRDTMDFSVMYVPKNSVTGPEVTSAGATTGKITDEMSQFAVSVGWTRTF</sequence>
<comment type="similarity">
    <text evidence="2">Belongs to the OmpP1/FadL family.</text>
</comment>
<keyword evidence="7" id="KW-0998">Cell outer membrane</keyword>
<keyword evidence="5 8" id="KW-0732">Signal</keyword>
<evidence type="ECO:0000256" key="1">
    <source>
        <dbReference type="ARBA" id="ARBA00004571"/>
    </source>
</evidence>
<dbReference type="PANTHER" id="PTHR35093">
    <property type="entry name" value="OUTER MEMBRANE PROTEIN NMB0088-RELATED"/>
    <property type="match status" value="1"/>
</dbReference>
<dbReference type="Pfam" id="PF03349">
    <property type="entry name" value="Toluene_X"/>
    <property type="match status" value="1"/>
</dbReference>
<dbReference type="Proteomes" id="UP000634647">
    <property type="component" value="Unassembled WGS sequence"/>
</dbReference>
<evidence type="ECO:0000313" key="10">
    <source>
        <dbReference type="EMBL" id="SDX07213.1"/>
    </source>
</evidence>